<dbReference type="EMBL" id="SBIQ01000247">
    <property type="protein sequence ID" value="KAF7682481.1"/>
    <property type="molecule type" value="Genomic_DNA"/>
</dbReference>
<evidence type="ECO:0000313" key="2">
    <source>
        <dbReference type="Proteomes" id="UP001516464"/>
    </source>
</evidence>
<protein>
    <submittedName>
        <fullName evidence="1">cAMP-independent regulatory protein pac2</fullName>
    </submittedName>
</protein>
<dbReference type="Proteomes" id="UP001516464">
    <property type="component" value="Unassembled WGS sequence"/>
</dbReference>
<comment type="caution">
    <text evidence="1">The sequence shown here is derived from an EMBL/GenBank/DDBJ whole genome shotgun (WGS) entry which is preliminary data.</text>
</comment>
<organism evidence="1 2">
    <name type="scientific">Astathelohania contejeani</name>
    <dbReference type="NCBI Taxonomy" id="164912"/>
    <lineage>
        <taxon>Eukaryota</taxon>
        <taxon>Fungi</taxon>
        <taxon>Fungi incertae sedis</taxon>
        <taxon>Microsporidia</taxon>
        <taxon>Astathelohaniidae</taxon>
        <taxon>Astathelohania</taxon>
    </lineage>
</organism>
<keyword evidence="2" id="KW-1185">Reference proteome</keyword>
<reference evidence="1 2" key="1">
    <citation type="submission" date="2019-01" db="EMBL/GenBank/DDBJ databases">
        <title>Genomes sequencing and comparative genomics of infectious freshwater microsporidia, Cucumispora dikerogammari and Thelohania contejeani.</title>
        <authorList>
            <person name="Cormier A."/>
            <person name="Giraud I."/>
            <person name="Wattier R."/>
            <person name="Teixeira M."/>
            <person name="Grandjean F."/>
            <person name="Rigaud T."/>
            <person name="Cordaux R."/>
        </authorList>
    </citation>
    <scope>NUCLEOTIDE SEQUENCE [LARGE SCALE GENOMIC DNA]</scope>
    <source>
        <strain evidence="1">T1</strain>
        <tissue evidence="1">Spores</tissue>
    </source>
</reference>
<sequence length="224" mass="26231">MKKLKGYIHDFDEALLVMHCIRLGIFCPETERLSVEHRNSIKSGSIFCFIESENGMKRWTDGKIWSPSKIVGQFLLYKEVPRHLSKSALKKLKKNKIKRDRATIEYGNFENGCNNNFNLFKKTISITYENKIYHIISYFQPIFDRRGIKQLPFFKALQSIILAHPELLKDSTIENLNITGKSIYDEYKIPIPNINVFVPDIDRSELEKQVASILQFRMNLKIIQ</sequence>
<dbReference type="PANTHER" id="PTHR28027:SF2">
    <property type="entry name" value="TRANSCRIPTIONAL REGULATOR MIT1"/>
    <property type="match status" value="1"/>
</dbReference>
<dbReference type="Pfam" id="PF09729">
    <property type="entry name" value="Gti1_Pac2"/>
    <property type="match status" value="1"/>
</dbReference>
<name>A0ABQ7HWF0_9MICR</name>
<dbReference type="InterPro" id="IPR018608">
    <property type="entry name" value="Gti1/Pac2"/>
</dbReference>
<gene>
    <name evidence="1" type="primary">pac2_0</name>
    <name evidence="1" type="ORF">TCON_2291</name>
</gene>
<dbReference type="PANTHER" id="PTHR28027">
    <property type="entry name" value="TRANSCRIPTIONAL REGULATOR MIT1"/>
    <property type="match status" value="1"/>
</dbReference>
<proteinExistence type="predicted"/>
<accession>A0ABQ7HWF0</accession>
<evidence type="ECO:0000313" key="1">
    <source>
        <dbReference type="EMBL" id="KAF7682481.1"/>
    </source>
</evidence>